<evidence type="ECO:0000313" key="2">
    <source>
        <dbReference type="EMBL" id="GBN52217.1"/>
    </source>
</evidence>
<evidence type="ECO:0000256" key="1">
    <source>
        <dbReference type="SAM" id="MobiDB-lite"/>
    </source>
</evidence>
<dbReference type="AlphaFoldDB" id="A0A4Y2PPP6"/>
<dbReference type="Proteomes" id="UP000499080">
    <property type="component" value="Unassembled WGS sequence"/>
</dbReference>
<feature type="compositionally biased region" description="Basic residues" evidence="1">
    <location>
        <begin position="151"/>
        <end position="163"/>
    </location>
</feature>
<sequence>MKRSVYVNFLLKLKLMKIQTLTMGPEDVLEEIFSDRESFRERDTESVEDGDSGNEDEDDSEWLTNTYAVTDVLFHDISGCFGHNGADTSTTILSLPSPSNPVADEQMDKVRAVLENYSSTTTSLIEYFSKTAASQDILEEISPLPSSSNKERKRKRSAQVKRPKLITHRASKEDLKMKAKMELKSEEENYFWFHIKSDSLHHLR</sequence>
<evidence type="ECO:0000313" key="3">
    <source>
        <dbReference type="Proteomes" id="UP000499080"/>
    </source>
</evidence>
<proteinExistence type="predicted"/>
<organism evidence="2 3">
    <name type="scientific">Araneus ventricosus</name>
    <name type="common">Orbweaver spider</name>
    <name type="synonym">Epeira ventricosa</name>
    <dbReference type="NCBI Taxonomy" id="182803"/>
    <lineage>
        <taxon>Eukaryota</taxon>
        <taxon>Metazoa</taxon>
        <taxon>Ecdysozoa</taxon>
        <taxon>Arthropoda</taxon>
        <taxon>Chelicerata</taxon>
        <taxon>Arachnida</taxon>
        <taxon>Araneae</taxon>
        <taxon>Araneomorphae</taxon>
        <taxon>Entelegynae</taxon>
        <taxon>Araneoidea</taxon>
        <taxon>Araneidae</taxon>
        <taxon>Araneus</taxon>
    </lineage>
</organism>
<reference evidence="2 3" key="1">
    <citation type="journal article" date="2019" name="Sci. Rep.">
        <title>Orb-weaving spider Araneus ventricosus genome elucidates the spidroin gene catalogue.</title>
        <authorList>
            <person name="Kono N."/>
            <person name="Nakamura H."/>
            <person name="Ohtoshi R."/>
            <person name="Moran D.A.P."/>
            <person name="Shinohara A."/>
            <person name="Yoshida Y."/>
            <person name="Fujiwara M."/>
            <person name="Mori M."/>
            <person name="Tomita M."/>
            <person name="Arakawa K."/>
        </authorList>
    </citation>
    <scope>NUCLEOTIDE SEQUENCE [LARGE SCALE GENOMIC DNA]</scope>
</reference>
<feature type="compositionally biased region" description="Acidic residues" evidence="1">
    <location>
        <begin position="46"/>
        <end position="61"/>
    </location>
</feature>
<dbReference type="EMBL" id="BGPR01011626">
    <property type="protein sequence ID" value="GBN52217.1"/>
    <property type="molecule type" value="Genomic_DNA"/>
</dbReference>
<name>A0A4Y2PPP6_ARAVE</name>
<comment type="caution">
    <text evidence="2">The sequence shown here is derived from an EMBL/GenBank/DDBJ whole genome shotgun (WGS) entry which is preliminary data.</text>
</comment>
<gene>
    <name evidence="2" type="ORF">AVEN_88410_1</name>
</gene>
<keyword evidence="3" id="KW-1185">Reference proteome</keyword>
<feature type="region of interest" description="Disordered" evidence="1">
    <location>
        <begin position="142"/>
        <end position="163"/>
    </location>
</feature>
<feature type="region of interest" description="Disordered" evidence="1">
    <location>
        <begin position="39"/>
        <end position="61"/>
    </location>
</feature>
<protein>
    <submittedName>
        <fullName evidence="2">Uncharacterized protein</fullName>
    </submittedName>
</protein>
<accession>A0A4Y2PPP6</accession>